<dbReference type="Proteomes" id="UP000270299">
    <property type="component" value="Unassembled WGS sequence"/>
</dbReference>
<gene>
    <name evidence="3" type="ORF">D9V29_01750</name>
</gene>
<keyword evidence="3" id="KW-0808">Transferase</keyword>
<evidence type="ECO:0000313" key="3">
    <source>
        <dbReference type="EMBL" id="RLP73436.1"/>
    </source>
</evidence>
<dbReference type="InterPro" id="IPR007345">
    <property type="entry name" value="Polysacch_pyruvyl_Trfase"/>
</dbReference>
<comment type="caution">
    <text evidence="3">The sequence shown here is derived from an EMBL/GenBank/DDBJ whole genome shotgun (WGS) entry which is preliminary data.</text>
</comment>
<evidence type="ECO:0000259" key="2">
    <source>
        <dbReference type="Pfam" id="PF04230"/>
    </source>
</evidence>
<sequence length="413" mass="44760">MKHKETIGMTRRAIIGAARRARTEADRVLSQTTNKRKPRRIAQGNEPARTAETRTQVILPAAYGSMGDDALRAGTEEGANELNERVDLWMPGTAENWPAGHESVQSLEPLRIGQTGVLNRRALERFGRSDTTVIGADTLGGNYLHGFLGYRVAALRQAAFNGRRAKLANFSMGASPTPTALKLLRSLPSDVELWARDELSRERTQTFLQRDVRVAPDVGALALATPTRTAKDIAERHATRGYVTLVPNAHFETLGWFTRTALVDFWVEVGVALSADYGVVLLPHDVRGRPGDVALSEEISKALERRVGEKVDVFTPQTAAQAKYVLQGSKGVVSARMHACVGALASGVPCVGLEYLGKFAGQFAWYGELGSVVPLESAVDAQTVLSAFRSLPSRSTGTWTSPVTAQSIGWLKS</sequence>
<evidence type="ECO:0000313" key="4">
    <source>
        <dbReference type="Proteomes" id="UP000270299"/>
    </source>
</evidence>
<protein>
    <submittedName>
        <fullName evidence="3">Polysaccharide pyruvyl transferase family protein</fullName>
    </submittedName>
</protein>
<reference evidence="3 4" key="1">
    <citation type="submission" date="2018-10" db="EMBL/GenBank/DDBJ databases">
        <authorList>
            <person name="Li J."/>
        </authorList>
    </citation>
    <scope>NUCLEOTIDE SEQUENCE [LARGE SCALE GENOMIC DNA]</scope>
    <source>
        <strain evidence="3 4">CCTCC AB209002</strain>
    </source>
</reference>
<feature type="region of interest" description="Disordered" evidence="1">
    <location>
        <begin position="1"/>
        <end position="51"/>
    </location>
</feature>
<organism evidence="3 4">
    <name type="scientific">Mycetocola manganoxydans</name>
    <dbReference type="NCBI Taxonomy" id="699879"/>
    <lineage>
        <taxon>Bacteria</taxon>
        <taxon>Bacillati</taxon>
        <taxon>Actinomycetota</taxon>
        <taxon>Actinomycetes</taxon>
        <taxon>Micrococcales</taxon>
        <taxon>Microbacteriaceae</taxon>
        <taxon>Mycetocola</taxon>
    </lineage>
</organism>
<feature type="domain" description="Polysaccharide pyruvyl transferase" evidence="2">
    <location>
        <begin position="128"/>
        <end position="355"/>
    </location>
</feature>
<dbReference type="GO" id="GO:0016740">
    <property type="term" value="F:transferase activity"/>
    <property type="evidence" value="ECO:0007669"/>
    <property type="project" value="UniProtKB-KW"/>
</dbReference>
<name>A0A3L6ZZG1_9MICO</name>
<dbReference type="Pfam" id="PF04230">
    <property type="entry name" value="PS_pyruv_trans"/>
    <property type="match status" value="1"/>
</dbReference>
<dbReference type="AlphaFoldDB" id="A0A3L6ZZG1"/>
<dbReference type="OrthoDB" id="9771846at2"/>
<evidence type="ECO:0000256" key="1">
    <source>
        <dbReference type="SAM" id="MobiDB-lite"/>
    </source>
</evidence>
<dbReference type="EMBL" id="RCUV01000002">
    <property type="protein sequence ID" value="RLP73436.1"/>
    <property type="molecule type" value="Genomic_DNA"/>
</dbReference>
<keyword evidence="4" id="KW-1185">Reference proteome</keyword>
<proteinExistence type="predicted"/>
<accession>A0A3L6ZZG1</accession>